<sequence>MSRSNHAIGCDFSHLKPNEVFEYPDQASKIIWGVNSKNITQVTSQIIELITTSKISIQIALNLIDVFSSIRHKDIKLFTELYFDISNKFSFTLKPKNSNLTALLYYKGLKLQELAPFRKQEEYLTLFPKTSPLYYIAYDKVDELKTKFPKLKVNKEMDHDFTPLDCAIKYGSELCFNYLKNMGAKYDISSPILACQGGNKNIFMQMIEDGQSFDDLIDTAVSYHNYEIAEYLQSNCGQTFNSIAKSMHFGNYDVASCLIYNGANIDKIFISFLFIFIIV</sequence>
<evidence type="ECO:0000313" key="1">
    <source>
        <dbReference type="EMBL" id="EAY17209.1"/>
    </source>
</evidence>
<dbReference type="PANTHER" id="PTHR24159:SF5">
    <property type="entry name" value="ANK_REP_REGION DOMAIN-CONTAINING PROTEIN"/>
    <property type="match status" value="1"/>
</dbReference>
<dbReference type="VEuPathDB" id="TrichDB:TVAG_291610"/>
<dbReference type="AlphaFoldDB" id="A2DQU2"/>
<organism evidence="1 2">
    <name type="scientific">Trichomonas vaginalis (strain ATCC PRA-98 / G3)</name>
    <dbReference type="NCBI Taxonomy" id="412133"/>
    <lineage>
        <taxon>Eukaryota</taxon>
        <taxon>Metamonada</taxon>
        <taxon>Parabasalia</taxon>
        <taxon>Trichomonadida</taxon>
        <taxon>Trichomonadidae</taxon>
        <taxon>Trichomonas</taxon>
    </lineage>
</organism>
<dbReference type="Gene3D" id="1.25.40.20">
    <property type="entry name" value="Ankyrin repeat-containing domain"/>
    <property type="match status" value="1"/>
</dbReference>
<dbReference type="InterPro" id="IPR002110">
    <property type="entry name" value="Ankyrin_rpt"/>
</dbReference>
<dbReference type="EMBL" id="DS113233">
    <property type="protein sequence ID" value="EAY17209.1"/>
    <property type="molecule type" value="Genomic_DNA"/>
</dbReference>
<dbReference type="SMR" id="A2DQU2"/>
<evidence type="ECO:0008006" key="3">
    <source>
        <dbReference type="Google" id="ProtNLM"/>
    </source>
</evidence>
<proteinExistence type="predicted"/>
<gene>
    <name evidence="1" type="ORF">TVAG_291610</name>
</gene>
<protein>
    <recommendedName>
        <fullName evidence="3">DUF3447 domain-containing protein</fullName>
    </recommendedName>
</protein>
<dbReference type="SMART" id="SM00248">
    <property type="entry name" value="ANK"/>
    <property type="match status" value="2"/>
</dbReference>
<dbReference type="InParanoid" id="A2DQU2"/>
<dbReference type="RefSeq" id="XP_001329432.1">
    <property type="nucleotide sequence ID" value="XM_001329397.1"/>
</dbReference>
<evidence type="ECO:0000313" key="2">
    <source>
        <dbReference type="Proteomes" id="UP000001542"/>
    </source>
</evidence>
<reference evidence="1" key="2">
    <citation type="journal article" date="2007" name="Science">
        <title>Draft genome sequence of the sexually transmitted pathogen Trichomonas vaginalis.</title>
        <authorList>
            <person name="Carlton J.M."/>
            <person name="Hirt R.P."/>
            <person name="Silva J.C."/>
            <person name="Delcher A.L."/>
            <person name="Schatz M."/>
            <person name="Zhao Q."/>
            <person name="Wortman J.R."/>
            <person name="Bidwell S.L."/>
            <person name="Alsmark U.C.M."/>
            <person name="Besteiro S."/>
            <person name="Sicheritz-Ponten T."/>
            <person name="Noel C.J."/>
            <person name="Dacks J.B."/>
            <person name="Foster P.G."/>
            <person name="Simillion C."/>
            <person name="Van de Peer Y."/>
            <person name="Miranda-Saavedra D."/>
            <person name="Barton G.J."/>
            <person name="Westrop G.D."/>
            <person name="Mueller S."/>
            <person name="Dessi D."/>
            <person name="Fiori P.L."/>
            <person name="Ren Q."/>
            <person name="Paulsen I."/>
            <person name="Zhang H."/>
            <person name="Bastida-Corcuera F.D."/>
            <person name="Simoes-Barbosa A."/>
            <person name="Brown M.T."/>
            <person name="Hayes R.D."/>
            <person name="Mukherjee M."/>
            <person name="Okumura C.Y."/>
            <person name="Schneider R."/>
            <person name="Smith A.J."/>
            <person name="Vanacova S."/>
            <person name="Villalvazo M."/>
            <person name="Haas B.J."/>
            <person name="Pertea M."/>
            <person name="Feldblyum T.V."/>
            <person name="Utterback T.R."/>
            <person name="Shu C.L."/>
            <person name="Osoegawa K."/>
            <person name="de Jong P.J."/>
            <person name="Hrdy I."/>
            <person name="Horvathova L."/>
            <person name="Zubacova Z."/>
            <person name="Dolezal P."/>
            <person name="Malik S.B."/>
            <person name="Logsdon J.M. Jr."/>
            <person name="Henze K."/>
            <person name="Gupta A."/>
            <person name="Wang C.C."/>
            <person name="Dunne R.L."/>
            <person name="Upcroft J.A."/>
            <person name="Upcroft P."/>
            <person name="White O."/>
            <person name="Salzberg S.L."/>
            <person name="Tang P."/>
            <person name="Chiu C.-H."/>
            <person name="Lee Y.-S."/>
            <person name="Embley T.M."/>
            <person name="Coombs G.H."/>
            <person name="Mottram J.C."/>
            <person name="Tachezy J."/>
            <person name="Fraser-Liggett C.M."/>
            <person name="Johnson P.J."/>
        </authorList>
    </citation>
    <scope>NUCLEOTIDE SEQUENCE [LARGE SCALE GENOMIC DNA]</scope>
    <source>
        <strain evidence="1">G3</strain>
    </source>
</reference>
<dbReference type="SUPFAM" id="SSF48403">
    <property type="entry name" value="Ankyrin repeat"/>
    <property type="match status" value="1"/>
</dbReference>
<dbReference type="KEGG" id="tva:4775225"/>
<name>A2DQU2_TRIV3</name>
<dbReference type="InterPro" id="IPR036770">
    <property type="entry name" value="Ankyrin_rpt-contain_sf"/>
</dbReference>
<keyword evidence="2" id="KW-1185">Reference proteome</keyword>
<dbReference type="PANTHER" id="PTHR24159">
    <property type="match status" value="1"/>
</dbReference>
<accession>A2DQU2</accession>
<dbReference type="VEuPathDB" id="TrichDB:TVAGG3_0937010"/>
<reference evidence="1" key="1">
    <citation type="submission" date="2006-10" db="EMBL/GenBank/DDBJ databases">
        <authorList>
            <person name="Amadeo P."/>
            <person name="Zhao Q."/>
            <person name="Wortman J."/>
            <person name="Fraser-Liggett C."/>
            <person name="Carlton J."/>
        </authorList>
    </citation>
    <scope>NUCLEOTIDE SEQUENCE</scope>
    <source>
        <strain evidence="1">G3</strain>
    </source>
</reference>
<dbReference type="Proteomes" id="UP000001542">
    <property type="component" value="Unassembled WGS sequence"/>
</dbReference>